<name>A0A173W6J6_9FIRM</name>
<dbReference type="EC" id="2.1.1.177" evidence="6"/>
<dbReference type="HAMAP" id="MF_00658">
    <property type="entry name" value="23SrRNA_methyltr_H"/>
    <property type="match status" value="1"/>
</dbReference>
<organism evidence="7 10">
    <name type="scientific">Agathobacter rectalis</name>
    <dbReference type="NCBI Taxonomy" id="39491"/>
    <lineage>
        <taxon>Bacteria</taxon>
        <taxon>Bacillati</taxon>
        <taxon>Bacillota</taxon>
        <taxon>Clostridia</taxon>
        <taxon>Lachnospirales</taxon>
        <taxon>Lachnospiraceae</taxon>
        <taxon>Agathobacter</taxon>
    </lineage>
</organism>
<dbReference type="Proteomes" id="UP000324325">
    <property type="component" value="Unassembled WGS sequence"/>
</dbReference>
<dbReference type="InterPro" id="IPR029026">
    <property type="entry name" value="tRNA_m1G_MTases_N"/>
</dbReference>
<evidence type="ECO:0000256" key="5">
    <source>
        <dbReference type="ARBA" id="ARBA00038303"/>
    </source>
</evidence>
<reference evidence="7 10" key="1">
    <citation type="submission" date="2015-09" db="EMBL/GenBank/DDBJ databases">
        <authorList>
            <consortium name="Pathogen Informatics"/>
        </authorList>
    </citation>
    <scope>NUCLEOTIDE SEQUENCE [LARGE SCALE GENOMIC DNA]</scope>
    <source>
        <strain evidence="7 10">2789STDY5608860</strain>
    </source>
</reference>
<dbReference type="NCBIfam" id="NF000985">
    <property type="entry name" value="PRK00103.1-3"/>
    <property type="match status" value="1"/>
</dbReference>
<dbReference type="SUPFAM" id="SSF75217">
    <property type="entry name" value="alpha/beta knot"/>
    <property type="match status" value="1"/>
</dbReference>
<feature type="binding site" evidence="6">
    <location>
        <position position="76"/>
    </location>
    <ligand>
        <name>S-adenosyl-L-methionine</name>
        <dbReference type="ChEBI" id="CHEBI:59789"/>
    </ligand>
</feature>
<dbReference type="CDD" id="cd18081">
    <property type="entry name" value="RlmH-like"/>
    <property type="match status" value="1"/>
</dbReference>
<dbReference type="GO" id="GO:0005737">
    <property type="term" value="C:cytoplasm"/>
    <property type="evidence" value="ECO:0007669"/>
    <property type="project" value="UniProtKB-SubCell"/>
</dbReference>
<dbReference type="Proteomes" id="UP000095384">
    <property type="component" value="Unassembled WGS sequence"/>
</dbReference>
<dbReference type="EMBL" id="CYYW01000001">
    <property type="protein sequence ID" value="CUN34640.1"/>
    <property type="molecule type" value="Genomic_DNA"/>
</dbReference>
<reference evidence="9 12" key="4">
    <citation type="submission" date="2019-09" db="EMBL/GenBank/DDBJ databases">
        <title>Strain-level analysis of Eubacterium rectale using genomes from metagenomes.</title>
        <authorList>
            <person name="Karcher N."/>
            <person name="Segata N."/>
        </authorList>
    </citation>
    <scope>NUCLEOTIDE SEQUENCE [LARGE SCALE GENOMIC DNA]</scope>
    <source>
        <strain evidence="9 12">L2-21</strain>
    </source>
</reference>
<dbReference type="InterPro" id="IPR003742">
    <property type="entry name" value="RlmH-like"/>
</dbReference>
<dbReference type="EMBL" id="VSTG01000001">
    <property type="protein sequence ID" value="TYL60255.1"/>
    <property type="molecule type" value="Genomic_DNA"/>
</dbReference>
<feature type="binding site" evidence="6">
    <location>
        <begin position="127"/>
        <end position="132"/>
    </location>
    <ligand>
        <name>S-adenosyl-L-methionine</name>
        <dbReference type="ChEBI" id="CHEBI:59789"/>
    </ligand>
</feature>
<comment type="subunit">
    <text evidence="6">Homodimer.</text>
</comment>
<protein>
    <recommendedName>
        <fullName evidence="6">Ribosomal RNA large subunit methyltransferase H</fullName>
        <ecNumber evidence="6">2.1.1.177</ecNumber>
    </recommendedName>
    <alternativeName>
        <fullName evidence="6">23S rRNA (pseudouridine1915-N3)-methyltransferase</fullName>
    </alternativeName>
    <alternativeName>
        <fullName evidence="6">23S rRNA m3Psi1915 methyltransferase</fullName>
    </alternativeName>
    <alternativeName>
        <fullName evidence="6">rRNA (pseudouridine-N3-)-methyltransferase RlmH</fullName>
    </alternativeName>
</protein>
<dbReference type="RefSeq" id="WP_015516394.1">
    <property type="nucleotide sequence ID" value="NZ_CYYW01000001.1"/>
</dbReference>
<proteinExistence type="inferred from homology"/>
<dbReference type="AlphaFoldDB" id="A0A173W6J6"/>
<keyword evidence="1 6" id="KW-0698">rRNA processing</keyword>
<dbReference type="PIRSF" id="PIRSF004505">
    <property type="entry name" value="MT_bac"/>
    <property type="match status" value="1"/>
</dbReference>
<comment type="catalytic activity">
    <reaction evidence="6">
        <text>pseudouridine(1915) in 23S rRNA + S-adenosyl-L-methionine = N(3)-methylpseudouridine(1915) in 23S rRNA + S-adenosyl-L-homocysteine + H(+)</text>
        <dbReference type="Rhea" id="RHEA:42752"/>
        <dbReference type="Rhea" id="RHEA-COMP:10221"/>
        <dbReference type="Rhea" id="RHEA-COMP:10222"/>
        <dbReference type="ChEBI" id="CHEBI:15378"/>
        <dbReference type="ChEBI" id="CHEBI:57856"/>
        <dbReference type="ChEBI" id="CHEBI:59789"/>
        <dbReference type="ChEBI" id="CHEBI:65314"/>
        <dbReference type="ChEBI" id="CHEBI:74486"/>
        <dbReference type="EC" id="2.1.1.177"/>
    </reaction>
</comment>
<sequence length="159" mass="18301">MKITILCVGKVKEKFYRDAIAEYSKRLSRYCKLEITEVSDEKTSEQATQTEIDIVKNKEGERLLKNIKDDAYVICLAIDGKQLDSVELSQKMDKLMTGGKSHLVFVIGGSLGLSDDVLKRADYKLSFSKMTFPHQLMRVILLEQIYRSFRISNNEPYHK</sequence>
<dbReference type="Pfam" id="PF02590">
    <property type="entry name" value="SPOUT_MTase"/>
    <property type="match status" value="1"/>
</dbReference>
<keyword evidence="2 6" id="KW-0489">Methyltransferase</keyword>
<evidence type="ECO:0000256" key="6">
    <source>
        <dbReference type="HAMAP-Rule" id="MF_00658"/>
    </source>
</evidence>
<dbReference type="GO" id="GO:0070038">
    <property type="term" value="F:rRNA (pseudouridine-N3-)-methyltransferase activity"/>
    <property type="evidence" value="ECO:0007669"/>
    <property type="project" value="UniProtKB-UniRule"/>
</dbReference>
<dbReference type="InterPro" id="IPR029028">
    <property type="entry name" value="Alpha/beta_knot_MTases"/>
</dbReference>
<keyword evidence="4 6" id="KW-0949">S-adenosyl-L-methionine</keyword>
<keyword evidence="3 6" id="KW-0808">Transferase</keyword>
<dbReference type="Proteomes" id="UP000286581">
    <property type="component" value="Unassembled WGS sequence"/>
</dbReference>
<keyword evidence="6" id="KW-0963">Cytoplasm</keyword>
<gene>
    <name evidence="6 7" type="primary">rlmH</name>
    <name evidence="8" type="ORF">DWV78_00630</name>
    <name evidence="7" type="ORF">ERS852417_00037</name>
    <name evidence="9" type="ORF">FYL37_01230</name>
</gene>
<evidence type="ECO:0000313" key="7">
    <source>
        <dbReference type="EMBL" id="CUN34640.1"/>
    </source>
</evidence>
<dbReference type="PANTHER" id="PTHR33603">
    <property type="entry name" value="METHYLTRANSFERASE"/>
    <property type="match status" value="1"/>
</dbReference>
<evidence type="ECO:0000313" key="10">
    <source>
        <dbReference type="Proteomes" id="UP000095384"/>
    </source>
</evidence>
<evidence type="ECO:0000256" key="4">
    <source>
        <dbReference type="ARBA" id="ARBA00022691"/>
    </source>
</evidence>
<dbReference type="NCBIfam" id="TIGR00246">
    <property type="entry name" value="tRNA_RlmH_YbeA"/>
    <property type="match status" value="1"/>
</dbReference>
<dbReference type="PANTHER" id="PTHR33603:SF1">
    <property type="entry name" value="RIBOSOMAL RNA LARGE SUBUNIT METHYLTRANSFERASE H"/>
    <property type="match status" value="1"/>
</dbReference>
<evidence type="ECO:0000313" key="12">
    <source>
        <dbReference type="Proteomes" id="UP000324325"/>
    </source>
</evidence>
<comment type="similarity">
    <text evidence="5 6">Belongs to the RNA methyltransferase RlmH family.</text>
</comment>
<accession>A0A173W6J6</accession>
<feature type="binding site" evidence="6">
    <location>
        <position position="108"/>
    </location>
    <ligand>
        <name>S-adenosyl-L-methionine</name>
        <dbReference type="ChEBI" id="CHEBI:59789"/>
    </ligand>
</feature>
<comment type="subcellular location">
    <subcellularLocation>
        <location evidence="6">Cytoplasm</location>
    </subcellularLocation>
</comment>
<evidence type="ECO:0000313" key="11">
    <source>
        <dbReference type="Proteomes" id="UP000286581"/>
    </source>
</evidence>
<evidence type="ECO:0000313" key="8">
    <source>
        <dbReference type="EMBL" id="RGW41704.1"/>
    </source>
</evidence>
<reference evidence="8 11" key="2">
    <citation type="submission" date="2018-08" db="EMBL/GenBank/DDBJ databases">
        <title>A genome reference for cultivated species of the human gut microbiota.</title>
        <authorList>
            <person name="Zou Y."/>
            <person name="Xue W."/>
            <person name="Luo G."/>
        </authorList>
    </citation>
    <scope>NUCLEOTIDE SEQUENCE [LARGE SCALE GENOMIC DNA]</scope>
    <source>
        <strain evidence="8 11">AF12-8</strain>
    </source>
</reference>
<evidence type="ECO:0000313" key="9">
    <source>
        <dbReference type="EMBL" id="TYL60255.1"/>
    </source>
</evidence>
<dbReference type="Gene3D" id="3.40.1280.10">
    <property type="match status" value="1"/>
</dbReference>
<comment type="function">
    <text evidence="6">Specifically methylates the pseudouridine at position 1915 (m3Psi1915) in 23S rRNA.</text>
</comment>
<evidence type="ECO:0000256" key="3">
    <source>
        <dbReference type="ARBA" id="ARBA00022679"/>
    </source>
</evidence>
<dbReference type="EMBL" id="QSAE01000001">
    <property type="protein sequence ID" value="RGW41704.1"/>
    <property type="molecule type" value="Genomic_DNA"/>
</dbReference>
<evidence type="ECO:0000256" key="2">
    <source>
        <dbReference type="ARBA" id="ARBA00022603"/>
    </source>
</evidence>
<reference evidence="9 12" key="3">
    <citation type="submission" date="2019-08" db="EMBL/GenBank/DDBJ databases">
        <authorList>
            <person name="Duncan S."/>
            <person name="Walker A."/>
        </authorList>
    </citation>
    <scope>NUCLEOTIDE SEQUENCE [LARGE SCALE GENOMIC DNA]</scope>
    <source>
        <strain evidence="9 12">L2-21</strain>
    </source>
</reference>
<evidence type="ECO:0000256" key="1">
    <source>
        <dbReference type="ARBA" id="ARBA00022552"/>
    </source>
</evidence>